<dbReference type="AlphaFoldDB" id="A0A0F9PTL2"/>
<comment type="caution">
    <text evidence="3">The sequence shown here is derived from an EMBL/GenBank/DDBJ whole genome shotgun (WGS) entry which is preliminary data.</text>
</comment>
<keyword evidence="1" id="KW-0175">Coiled coil</keyword>
<dbReference type="EMBL" id="LAZR01002588">
    <property type="protein sequence ID" value="KKN28102.1"/>
    <property type="molecule type" value="Genomic_DNA"/>
</dbReference>
<proteinExistence type="predicted"/>
<evidence type="ECO:0000313" key="3">
    <source>
        <dbReference type="EMBL" id="KKN28102.1"/>
    </source>
</evidence>
<feature type="domain" description="IFT52 GIFT" evidence="2">
    <location>
        <begin position="35"/>
        <end position="122"/>
    </location>
</feature>
<protein>
    <recommendedName>
        <fullName evidence="2">IFT52 GIFT domain-containing protein</fullName>
    </recommendedName>
</protein>
<dbReference type="Pfam" id="PF23355">
    <property type="entry name" value="IFT52_GIFT"/>
    <property type="match status" value="1"/>
</dbReference>
<name>A0A0F9PTL2_9ZZZZ</name>
<dbReference type="InterPro" id="IPR029062">
    <property type="entry name" value="Class_I_gatase-like"/>
</dbReference>
<feature type="coiled-coil region" evidence="1">
    <location>
        <begin position="359"/>
        <end position="386"/>
    </location>
</feature>
<dbReference type="InterPro" id="IPR055458">
    <property type="entry name" value="IFT52_GIFT"/>
</dbReference>
<dbReference type="SUPFAM" id="SSF52317">
    <property type="entry name" value="Class I glutamine amidotransferase-like"/>
    <property type="match status" value="1"/>
</dbReference>
<organism evidence="3">
    <name type="scientific">marine sediment metagenome</name>
    <dbReference type="NCBI Taxonomy" id="412755"/>
    <lineage>
        <taxon>unclassified sequences</taxon>
        <taxon>metagenomes</taxon>
        <taxon>ecological metagenomes</taxon>
    </lineage>
</organism>
<evidence type="ECO:0000256" key="1">
    <source>
        <dbReference type="SAM" id="Coils"/>
    </source>
</evidence>
<evidence type="ECO:0000259" key="2">
    <source>
        <dbReference type="Pfam" id="PF23355"/>
    </source>
</evidence>
<gene>
    <name evidence="3" type="ORF">LCGC14_0857700</name>
</gene>
<sequence length="420" mass="48903">MDEVIIGLDYSHNNILKLESSSFGEFVQFLFTSGYKIGKIQAGFNSLEELKKYKAIILSTPKNINLKQGEIEVIEKYVTNGGSLLLVSSTGGDFTNKTNLNELTQKFGFEFVSDEIYDSVNYVNLQKRPIITRFKPHIITEQIKKIVFSSSCSTQILDFVEDENNIKVEWVLESGLNSWRKRYNGESWIEEDSPKFPLLVVTEYYEGKVVGFGNLSIFSSLAREYGFSALDNNILIANILRFLIGAIDSKGKPITVDLNLDLYYWVEHIVKQEKWGNFSDLINISLKYFKDNYEEIIAEIKKIRLEKIEKRKAYKKAKKEVKDKEVAEEKILDKLPKVVRKREDLEDIMSALEDITGEKYEISIDLDEEEKEKEKHEEKIVFEYSEEDIEEFEKVYPKKAIWRGKPTKKFKDWLKKQSKS</sequence>
<accession>A0A0F9PTL2</accession>
<dbReference type="Gene3D" id="3.40.50.880">
    <property type="match status" value="1"/>
</dbReference>
<reference evidence="3" key="1">
    <citation type="journal article" date="2015" name="Nature">
        <title>Complex archaea that bridge the gap between prokaryotes and eukaryotes.</title>
        <authorList>
            <person name="Spang A."/>
            <person name="Saw J.H."/>
            <person name="Jorgensen S.L."/>
            <person name="Zaremba-Niedzwiedzka K."/>
            <person name="Martijn J."/>
            <person name="Lind A.E."/>
            <person name="van Eijk R."/>
            <person name="Schleper C."/>
            <person name="Guy L."/>
            <person name="Ettema T.J."/>
        </authorList>
    </citation>
    <scope>NUCLEOTIDE SEQUENCE</scope>
</reference>